<protein>
    <submittedName>
        <fullName evidence="1">Uncharacterized protein</fullName>
    </submittedName>
</protein>
<name>A0A645BNS0_9ZZZZ</name>
<sequence length="231" mass="24372">MLGGFLDRVPHVVDLISRGKRSHRADLYALPAVDALNLPETHVEGSRYPSVGTAVGKAQGAYRLELAAYPYTVAAENALTGVAEDSVGRKVQRQIFFRMLETHLGDTQAFGDLAQAAVAALGAGSAGLVVIGQHQLNNHFSHFADLLGVGAHHQAGFSRRGTGGNDPPSLNLHHAHAAGAVDADLGMVAESGQVDVGLAAQFQQVPLPFDGNGNMVDNRGRKLRHVRSPLI</sequence>
<reference evidence="1" key="1">
    <citation type="submission" date="2019-08" db="EMBL/GenBank/DDBJ databases">
        <authorList>
            <person name="Kucharzyk K."/>
            <person name="Murdoch R.W."/>
            <person name="Higgins S."/>
            <person name="Loffler F."/>
        </authorList>
    </citation>
    <scope>NUCLEOTIDE SEQUENCE</scope>
</reference>
<dbReference type="AlphaFoldDB" id="A0A645BNS0"/>
<comment type="caution">
    <text evidence="1">The sequence shown here is derived from an EMBL/GenBank/DDBJ whole genome shotgun (WGS) entry which is preliminary data.</text>
</comment>
<dbReference type="EMBL" id="VSSQ01020955">
    <property type="protein sequence ID" value="MPM66221.1"/>
    <property type="molecule type" value="Genomic_DNA"/>
</dbReference>
<organism evidence="1">
    <name type="scientific">bioreactor metagenome</name>
    <dbReference type="NCBI Taxonomy" id="1076179"/>
    <lineage>
        <taxon>unclassified sequences</taxon>
        <taxon>metagenomes</taxon>
        <taxon>ecological metagenomes</taxon>
    </lineage>
</organism>
<gene>
    <name evidence="1" type="ORF">SDC9_113128</name>
</gene>
<evidence type="ECO:0000313" key="1">
    <source>
        <dbReference type="EMBL" id="MPM66221.1"/>
    </source>
</evidence>
<proteinExistence type="predicted"/>
<accession>A0A645BNS0</accession>